<dbReference type="GO" id="GO:0047429">
    <property type="term" value="F:nucleoside triphosphate diphosphatase activity"/>
    <property type="evidence" value="ECO:0007669"/>
    <property type="project" value="UniProtKB-EC"/>
</dbReference>
<gene>
    <name evidence="4" type="ORF">DJ010_02375</name>
</gene>
<evidence type="ECO:0000256" key="3">
    <source>
        <dbReference type="HAMAP-Rule" id="MF_00528"/>
    </source>
</evidence>
<dbReference type="PANTHER" id="PTHR43213:SF5">
    <property type="entry name" value="BIFUNCTIONAL DTTP_UTP PYROPHOSPHATASE_METHYLTRANSFERASE PROTEIN-RELATED"/>
    <property type="match status" value="1"/>
</dbReference>
<accession>A0A316TMQ2</accession>
<dbReference type="InterPro" id="IPR003697">
    <property type="entry name" value="Maf-like"/>
</dbReference>
<dbReference type="SUPFAM" id="SSF52972">
    <property type="entry name" value="ITPase-like"/>
    <property type="match status" value="1"/>
</dbReference>
<comment type="subcellular location">
    <subcellularLocation>
        <location evidence="3">Cytoplasm</location>
    </subcellularLocation>
</comment>
<reference evidence="4 5" key="1">
    <citation type="submission" date="2018-05" db="EMBL/GenBank/DDBJ databases">
        <title>Nocardioides silvaticus genome.</title>
        <authorList>
            <person name="Li C."/>
            <person name="Wang G."/>
        </authorList>
    </citation>
    <scope>NUCLEOTIDE SEQUENCE [LARGE SCALE GENOMIC DNA]</scope>
    <source>
        <strain evidence="4 5">CCTCC AB 2018079</strain>
    </source>
</reference>
<dbReference type="GO" id="GO:0009117">
    <property type="term" value="P:nucleotide metabolic process"/>
    <property type="evidence" value="ECO:0007669"/>
    <property type="project" value="UniProtKB-KW"/>
</dbReference>
<keyword evidence="3" id="KW-0546">Nucleotide metabolism</keyword>
<dbReference type="InterPro" id="IPR029001">
    <property type="entry name" value="ITPase-like_fam"/>
</dbReference>
<feature type="active site" description="Proton acceptor" evidence="3">
    <location>
        <position position="72"/>
    </location>
</feature>
<comment type="catalytic activity">
    <reaction evidence="3">
        <text>a 2'-deoxyribonucleoside 5'-triphosphate + H2O = a 2'-deoxyribonucleoside 5'-phosphate + diphosphate + H(+)</text>
        <dbReference type="Rhea" id="RHEA:44644"/>
        <dbReference type="ChEBI" id="CHEBI:15377"/>
        <dbReference type="ChEBI" id="CHEBI:15378"/>
        <dbReference type="ChEBI" id="CHEBI:33019"/>
        <dbReference type="ChEBI" id="CHEBI:61560"/>
        <dbReference type="ChEBI" id="CHEBI:65317"/>
        <dbReference type="EC" id="3.6.1.9"/>
    </reaction>
</comment>
<sequence length="202" mass="21106">MPHLVLASASPARLATLRSAGIDPTVIVSGVDESVADGLPPFEMALQLAELKCAAVEGREEVPSGSLVLGCDSVLELDGQALGKPADPEDAVRRWRAMRGRSGVLHSGHCLRDTASGQVAAATASTTVFFADVSDEEIDAYVATREPLYVAGAFTVDGLGGGFVTGIEGDHHNVVGVSLPLLRDLVLELGHAWTDLWRPVAN</sequence>
<evidence type="ECO:0000256" key="2">
    <source>
        <dbReference type="ARBA" id="ARBA00022801"/>
    </source>
</evidence>
<dbReference type="CDD" id="cd00555">
    <property type="entry name" value="Maf"/>
    <property type="match status" value="1"/>
</dbReference>
<dbReference type="OrthoDB" id="3527985at2"/>
<dbReference type="Proteomes" id="UP000245507">
    <property type="component" value="Unassembled WGS sequence"/>
</dbReference>
<protein>
    <recommendedName>
        <fullName evidence="3">Nucleoside triphosphate pyrophosphatase</fullName>
        <ecNumber evidence="3">3.6.1.9</ecNumber>
    </recommendedName>
    <alternativeName>
        <fullName evidence="3">Nucleotide pyrophosphatase</fullName>
        <shortName evidence="3">Nucleotide PPase</shortName>
    </alternativeName>
</protein>
<dbReference type="Pfam" id="PF02545">
    <property type="entry name" value="Maf"/>
    <property type="match status" value="1"/>
</dbReference>
<name>A0A316TMQ2_9ACTN</name>
<evidence type="ECO:0000313" key="4">
    <source>
        <dbReference type="EMBL" id="PWN04499.1"/>
    </source>
</evidence>
<dbReference type="PANTHER" id="PTHR43213">
    <property type="entry name" value="BIFUNCTIONAL DTTP/UTP PYROPHOSPHATASE/METHYLTRANSFERASE PROTEIN-RELATED"/>
    <property type="match status" value="1"/>
</dbReference>
<dbReference type="GO" id="GO:0005737">
    <property type="term" value="C:cytoplasm"/>
    <property type="evidence" value="ECO:0007669"/>
    <property type="project" value="UniProtKB-SubCell"/>
</dbReference>
<comment type="similarity">
    <text evidence="3">Belongs to the Maf family.</text>
</comment>
<dbReference type="HAMAP" id="MF_00528">
    <property type="entry name" value="Maf"/>
    <property type="match status" value="1"/>
</dbReference>
<dbReference type="PIRSF" id="PIRSF006305">
    <property type="entry name" value="Maf"/>
    <property type="match status" value="1"/>
</dbReference>
<evidence type="ECO:0000313" key="5">
    <source>
        <dbReference type="Proteomes" id="UP000245507"/>
    </source>
</evidence>
<keyword evidence="3" id="KW-0963">Cytoplasm</keyword>
<dbReference type="RefSeq" id="WP_109692003.1">
    <property type="nucleotide sequence ID" value="NZ_QGDD01000001.1"/>
</dbReference>
<comment type="caution">
    <text evidence="3">Lacks conserved residue(s) required for the propagation of feature annotation.</text>
</comment>
<organism evidence="4 5">
    <name type="scientific">Nocardioides silvaticus</name>
    <dbReference type="NCBI Taxonomy" id="2201891"/>
    <lineage>
        <taxon>Bacteria</taxon>
        <taxon>Bacillati</taxon>
        <taxon>Actinomycetota</taxon>
        <taxon>Actinomycetes</taxon>
        <taxon>Propionibacteriales</taxon>
        <taxon>Nocardioidaceae</taxon>
        <taxon>Nocardioides</taxon>
    </lineage>
</organism>
<dbReference type="Gene3D" id="3.90.950.10">
    <property type="match status" value="1"/>
</dbReference>
<keyword evidence="5" id="KW-1185">Reference proteome</keyword>
<comment type="caution">
    <text evidence="4">The sequence shown here is derived from an EMBL/GenBank/DDBJ whole genome shotgun (WGS) entry which is preliminary data.</text>
</comment>
<dbReference type="AlphaFoldDB" id="A0A316TMQ2"/>
<comment type="cofactor">
    <cofactor evidence="1 3">
        <name>a divalent metal cation</name>
        <dbReference type="ChEBI" id="CHEBI:60240"/>
    </cofactor>
</comment>
<evidence type="ECO:0000256" key="1">
    <source>
        <dbReference type="ARBA" id="ARBA00001968"/>
    </source>
</evidence>
<keyword evidence="2 3" id="KW-0378">Hydrolase</keyword>
<proteinExistence type="inferred from homology"/>
<comment type="function">
    <text evidence="3">Nucleoside triphosphate pyrophosphatase. May have a dual role in cell division arrest and in preventing the incorporation of modified nucleotides into cellular nucleic acids.</text>
</comment>
<dbReference type="EMBL" id="QGDD01000001">
    <property type="protein sequence ID" value="PWN04499.1"/>
    <property type="molecule type" value="Genomic_DNA"/>
</dbReference>
<dbReference type="NCBIfam" id="TIGR00172">
    <property type="entry name" value="maf"/>
    <property type="match status" value="1"/>
</dbReference>
<comment type="catalytic activity">
    <reaction evidence="3">
        <text>a ribonucleoside 5'-triphosphate + H2O = a ribonucleoside 5'-phosphate + diphosphate + H(+)</text>
        <dbReference type="Rhea" id="RHEA:23996"/>
        <dbReference type="ChEBI" id="CHEBI:15377"/>
        <dbReference type="ChEBI" id="CHEBI:15378"/>
        <dbReference type="ChEBI" id="CHEBI:33019"/>
        <dbReference type="ChEBI" id="CHEBI:58043"/>
        <dbReference type="ChEBI" id="CHEBI:61557"/>
        <dbReference type="EC" id="3.6.1.9"/>
    </reaction>
</comment>
<dbReference type="EC" id="3.6.1.9" evidence="3"/>